<dbReference type="GO" id="GO:0005829">
    <property type="term" value="C:cytosol"/>
    <property type="evidence" value="ECO:0007669"/>
    <property type="project" value="UniProtKB-SubCell"/>
</dbReference>
<evidence type="ECO:0000256" key="11">
    <source>
        <dbReference type="ARBA" id="ARBA00047446"/>
    </source>
</evidence>
<evidence type="ECO:0000313" key="15">
    <source>
        <dbReference type="Proteomes" id="UP000002640"/>
    </source>
</evidence>
<dbReference type="InterPro" id="IPR018376">
    <property type="entry name" value="Enoyl-CoA_hyd/isom_CS"/>
</dbReference>
<dbReference type="Pfam" id="PF00378">
    <property type="entry name" value="ECH_1"/>
    <property type="match status" value="1"/>
</dbReference>
<keyword evidence="15" id="KW-1185">Reference proteome</keyword>
<proteinExistence type="inferred from homology"/>
<evidence type="ECO:0000256" key="10">
    <source>
        <dbReference type="ARBA" id="ARBA00042182"/>
    </source>
</evidence>
<dbReference type="CDD" id="cd06558">
    <property type="entry name" value="crotonase-like"/>
    <property type="match status" value="1"/>
</dbReference>
<dbReference type="GO" id="GO:0006635">
    <property type="term" value="P:fatty acid beta-oxidation"/>
    <property type="evidence" value="ECO:0007669"/>
    <property type="project" value="TreeGrafter"/>
</dbReference>
<comment type="catalytic activity">
    <reaction evidence="11">
        <text>(S)-methylmalonyl-CoA + H(+) = propanoyl-CoA + CO2</text>
        <dbReference type="Rhea" id="RHEA:61340"/>
        <dbReference type="ChEBI" id="CHEBI:15378"/>
        <dbReference type="ChEBI" id="CHEBI:16526"/>
        <dbReference type="ChEBI" id="CHEBI:57327"/>
        <dbReference type="ChEBI" id="CHEBI:57392"/>
        <dbReference type="EC" id="4.1.1.94"/>
    </reaction>
    <physiologicalReaction direction="left-to-right" evidence="11">
        <dbReference type="Rhea" id="RHEA:61341"/>
    </physiologicalReaction>
</comment>
<comment type="function">
    <text evidence="12">Decarboxylates ethylmalonyl-CoA, a potentially toxic metabolite, to form butyryl-CoA, suggesting it might be involved in metabolite proofreading. Acts preferentially on (S)-ethylmalonyl-CoA but also has some activity on the (R)-isomer. Also has methylmalonyl-CoA decarboxylase activity at lower level.</text>
</comment>
<accession>G4YIX2</accession>
<comment type="catalytic activity">
    <reaction evidence="6">
        <text>(2R)-ethylmalonyl-CoA + H(+) = butanoyl-CoA + CO2</text>
        <dbReference type="Rhea" id="RHEA:59540"/>
        <dbReference type="ChEBI" id="CHEBI:15378"/>
        <dbReference type="ChEBI" id="CHEBI:16526"/>
        <dbReference type="ChEBI" id="CHEBI:57371"/>
        <dbReference type="ChEBI" id="CHEBI:85316"/>
        <dbReference type="EC" id="4.1.1.94"/>
    </reaction>
    <physiologicalReaction direction="left-to-right" evidence="6">
        <dbReference type="Rhea" id="RHEA:59541"/>
    </physiologicalReaction>
</comment>
<keyword evidence="3" id="KW-0963">Cytoplasm</keyword>
<dbReference type="PANTHER" id="PTHR11941:SF27">
    <property type="entry name" value="ETHYLMALONYL-COA DECARBOXYLASE"/>
    <property type="match status" value="1"/>
</dbReference>
<evidence type="ECO:0000256" key="7">
    <source>
        <dbReference type="ARBA" id="ARBA00038883"/>
    </source>
</evidence>
<evidence type="ECO:0000256" key="3">
    <source>
        <dbReference type="ARBA" id="ARBA00022490"/>
    </source>
</evidence>
<dbReference type="OMA" id="FTICRPE"/>
<evidence type="ECO:0000256" key="6">
    <source>
        <dbReference type="ARBA" id="ARBA00036541"/>
    </source>
</evidence>
<evidence type="ECO:0000256" key="5">
    <source>
        <dbReference type="ARBA" id="ARBA00036343"/>
    </source>
</evidence>
<evidence type="ECO:0000256" key="4">
    <source>
        <dbReference type="ARBA" id="ARBA00023239"/>
    </source>
</evidence>
<dbReference type="Proteomes" id="UP000002640">
    <property type="component" value="Unassembled WGS sequence"/>
</dbReference>
<dbReference type="AlphaFoldDB" id="G4YIX2"/>
<keyword evidence="4" id="KW-0456">Lyase</keyword>
<sequence length="314" mass="33876">MFSYINDPAQNRDALVARSRETLRELGKHDDHVALHLPFSPAPSGSNDALPVRSTRLPSGLETLQKTAVLEIHNPSARNALSGKMMAQFADIVTLLEDPDVHRKLNAVVVRGTGGWFCAGADLRVARQELNSREAGAAMGALMVDTLTRFRRLPLVSVAAIEGGAYGGGAELATACDFRIIENNAVIQFVQSRMGVVPGWGGGARLYKIVGRQQALRLLCTAEKLSPQRAMQLQLVDDIFNASNQEEADTAIAAFVAPFDVIAPAVSHGAKRVVNNADDVSLDEVLEYEHDVFTTLWGGPANLEALKKALNKKT</sequence>
<evidence type="ECO:0000256" key="1">
    <source>
        <dbReference type="ARBA" id="ARBA00004514"/>
    </source>
</evidence>
<dbReference type="RefSeq" id="XP_009516070.1">
    <property type="nucleotide sequence ID" value="XM_009517775.1"/>
</dbReference>
<evidence type="ECO:0000256" key="13">
    <source>
        <dbReference type="RuleBase" id="RU003707"/>
    </source>
</evidence>
<organism evidence="14 15">
    <name type="scientific">Phytophthora sojae (strain P6497)</name>
    <name type="common">Soybean stem and root rot agent</name>
    <name type="synonym">Phytophthora megasperma f. sp. glycines</name>
    <dbReference type="NCBI Taxonomy" id="1094619"/>
    <lineage>
        <taxon>Eukaryota</taxon>
        <taxon>Sar</taxon>
        <taxon>Stramenopiles</taxon>
        <taxon>Oomycota</taxon>
        <taxon>Peronosporomycetes</taxon>
        <taxon>Peronosporales</taxon>
        <taxon>Peronosporaceae</taxon>
        <taxon>Phytophthora</taxon>
    </lineage>
</organism>
<comment type="similarity">
    <text evidence="2 13">Belongs to the enoyl-CoA hydratase/isomerase family.</text>
</comment>
<dbReference type="EMBL" id="JH159151">
    <property type="protein sequence ID" value="EGZ28795.1"/>
    <property type="molecule type" value="Genomic_DNA"/>
</dbReference>
<evidence type="ECO:0000256" key="2">
    <source>
        <dbReference type="ARBA" id="ARBA00005254"/>
    </source>
</evidence>
<dbReference type="PANTHER" id="PTHR11941">
    <property type="entry name" value="ENOYL-COA HYDRATASE-RELATED"/>
    <property type="match status" value="1"/>
</dbReference>
<dbReference type="InterPro" id="IPR001753">
    <property type="entry name" value="Enoyl-CoA_hydra/iso"/>
</dbReference>
<dbReference type="Gene3D" id="3.90.226.10">
    <property type="entry name" value="2-enoyl-CoA Hydratase, Chain A, domain 1"/>
    <property type="match status" value="1"/>
</dbReference>
<protein>
    <recommendedName>
        <fullName evidence="8">Ethylmalonyl-CoA decarboxylase</fullName>
        <ecNumber evidence="7">4.1.1.94</ecNumber>
    </recommendedName>
    <alternativeName>
        <fullName evidence="10">Enoyl-CoA hydratase domain-containing protein 1</fullName>
    </alternativeName>
    <alternativeName>
        <fullName evidence="9">Methylmalonyl-CoA decarboxylase</fullName>
    </alternativeName>
</protein>
<dbReference type="EC" id="4.1.1.94" evidence="7"/>
<dbReference type="PROSITE" id="PS00166">
    <property type="entry name" value="ENOYL_COA_HYDRATASE"/>
    <property type="match status" value="1"/>
</dbReference>
<dbReference type="GeneID" id="20653478"/>
<evidence type="ECO:0000256" key="12">
    <source>
        <dbReference type="ARBA" id="ARBA00056546"/>
    </source>
</evidence>
<dbReference type="STRING" id="1094619.G4YIX2"/>
<evidence type="ECO:0000313" key="14">
    <source>
        <dbReference type="EMBL" id="EGZ28795.1"/>
    </source>
</evidence>
<dbReference type="InterPro" id="IPR029045">
    <property type="entry name" value="ClpP/crotonase-like_dom_sf"/>
</dbReference>
<reference evidence="14 15" key="1">
    <citation type="journal article" date="2006" name="Science">
        <title>Phytophthora genome sequences uncover evolutionary origins and mechanisms of pathogenesis.</title>
        <authorList>
            <person name="Tyler B.M."/>
            <person name="Tripathy S."/>
            <person name="Zhang X."/>
            <person name="Dehal P."/>
            <person name="Jiang R.H."/>
            <person name="Aerts A."/>
            <person name="Arredondo F.D."/>
            <person name="Baxter L."/>
            <person name="Bensasson D."/>
            <person name="Beynon J.L."/>
            <person name="Chapman J."/>
            <person name="Damasceno C.M."/>
            <person name="Dorrance A.E."/>
            <person name="Dou D."/>
            <person name="Dickerman A.W."/>
            <person name="Dubchak I.L."/>
            <person name="Garbelotto M."/>
            <person name="Gijzen M."/>
            <person name="Gordon S.G."/>
            <person name="Govers F."/>
            <person name="Grunwald N.J."/>
            <person name="Huang W."/>
            <person name="Ivors K.L."/>
            <person name="Jones R.W."/>
            <person name="Kamoun S."/>
            <person name="Krampis K."/>
            <person name="Lamour K.H."/>
            <person name="Lee M.K."/>
            <person name="McDonald W.H."/>
            <person name="Medina M."/>
            <person name="Meijer H.J."/>
            <person name="Nordberg E.K."/>
            <person name="Maclean D.J."/>
            <person name="Ospina-Giraldo M.D."/>
            <person name="Morris P.F."/>
            <person name="Phuntumart V."/>
            <person name="Putnam N.H."/>
            <person name="Rash S."/>
            <person name="Rose J.K."/>
            <person name="Sakihama Y."/>
            <person name="Salamov A.A."/>
            <person name="Savidor A."/>
            <person name="Scheuring C.F."/>
            <person name="Smith B.M."/>
            <person name="Sobral B.W."/>
            <person name="Terry A."/>
            <person name="Torto-Alalibo T.A."/>
            <person name="Win J."/>
            <person name="Xu Z."/>
            <person name="Zhang H."/>
            <person name="Grigoriev I.V."/>
            <person name="Rokhsar D.S."/>
            <person name="Boore J.L."/>
        </authorList>
    </citation>
    <scope>NUCLEOTIDE SEQUENCE [LARGE SCALE GENOMIC DNA]</scope>
    <source>
        <strain evidence="14 15">P6497</strain>
    </source>
</reference>
<comment type="subcellular location">
    <subcellularLocation>
        <location evidence="1">Cytoplasm</location>
        <location evidence="1">Cytosol</location>
    </subcellularLocation>
</comment>
<dbReference type="GO" id="GO:0004492">
    <property type="term" value="F:methyl/ethyl malonyl-CoA decarboxylase activity"/>
    <property type="evidence" value="ECO:0007669"/>
    <property type="project" value="UniProtKB-EC"/>
</dbReference>
<dbReference type="InParanoid" id="G4YIX2"/>
<comment type="catalytic activity">
    <reaction evidence="5">
        <text>(2S)-ethylmalonyl-CoA + H(+) = butanoyl-CoA + CO2</text>
        <dbReference type="Rhea" id="RHEA:32131"/>
        <dbReference type="ChEBI" id="CHEBI:15378"/>
        <dbReference type="ChEBI" id="CHEBI:16526"/>
        <dbReference type="ChEBI" id="CHEBI:57371"/>
        <dbReference type="ChEBI" id="CHEBI:60909"/>
        <dbReference type="EC" id="4.1.1.94"/>
    </reaction>
    <physiologicalReaction direction="left-to-right" evidence="5">
        <dbReference type="Rhea" id="RHEA:32132"/>
    </physiologicalReaction>
</comment>
<evidence type="ECO:0000256" key="9">
    <source>
        <dbReference type="ARBA" id="ARBA00042052"/>
    </source>
</evidence>
<gene>
    <name evidence="14" type="ORF">PHYSODRAFT_466815</name>
</gene>
<dbReference type="SMR" id="G4YIX2"/>
<dbReference type="SUPFAM" id="SSF52096">
    <property type="entry name" value="ClpP/crotonase"/>
    <property type="match status" value="1"/>
</dbReference>
<name>G4YIX2_PHYSP</name>
<dbReference type="FunFam" id="3.90.226.10:FF:000109">
    <property type="entry name" value="Enoyl-CoA hydratase, putative"/>
    <property type="match status" value="1"/>
</dbReference>
<dbReference type="KEGG" id="psoj:PHYSODRAFT_466815"/>
<evidence type="ECO:0000256" key="8">
    <source>
        <dbReference type="ARBA" id="ARBA00039903"/>
    </source>
</evidence>